<gene>
    <name evidence="1" type="ORF">DFR76_12025</name>
</gene>
<dbReference type="GO" id="GO:0006281">
    <property type="term" value="P:DNA repair"/>
    <property type="evidence" value="ECO:0007669"/>
    <property type="project" value="TreeGrafter"/>
</dbReference>
<dbReference type="Proteomes" id="UP000254869">
    <property type="component" value="Unassembled WGS sequence"/>
</dbReference>
<dbReference type="InterPro" id="IPR023198">
    <property type="entry name" value="PGP-like_dom2"/>
</dbReference>
<dbReference type="PANTHER" id="PTHR43434">
    <property type="entry name" value="PHOSPHOGLYCOLATE PHOSPHATASE"/>
    <property type="match status" value="1"/>
</dbReference>
<dbReference type="Gene3D" id="3.40.50.1000">
    <property type="entry name" value="HAD superfamily/HAD-like"/>
    <property type="match status" value="1"/>
</dbReference>
<dbReference type="GO" id="GO:0005829">
    <property type="term" value="C:cytosol"/>
    <property type="evidence" value="ECO:0007669"/>
    <property type="project" value="TreeGrafter"/>
</dbReference>
<reference evidence="1 2" key="1">
    <citation type="submission" date="2018-07" db="EMBL/GenBank/DDBJ databases">
        <title>Genomic Encyclopedia of Type Strains, Phase IV (KMG-IV): sequencing the most valuable type-strain genomes for metagenomic binning, comparative biology and taxonomic classification.</title>
        <authorList>
            <person name="Goeker M."/>
        </authorList>
    </citation>
    <scope>NUCLEOTIDE SEQUENCE [LARGE SCALE GENOMIC DNA]</scope>
    <source>
        <strain evidence="1 2">DSM 44290</strain>
    </source>
</reference>
<dbReference type="InterPro" id="IPR041492">
    <property type="entry name" value="HAD_2"/>
</dbReference>
<name>A0A370HKC7_9NOCA</name>
<proteinExistence type="predicted"/>
<dbReference type="PANTHER" id="PTHR43434:SF1">
    <property type="entry name" value="PHOSPHOGLYCOLATE PHOSPHATASE"/>
    <property type="match status" value="1"/>
</dbReference>
<dbReference type="InterPro" id="IPR050155">
    <property type="entry name" value="HAD-like_hydrolase_sf"/>
</dbReference>
<comment type="caution">
    <text evidence="1">The sequence shown here is derived from an EMBL/GenBank/DDBJ whole genome shotgun (WGS) entry which is preliminary data.</text>
</comment>
<dbReference type="InterPro" id="IPR023214">
    <property type="entry name" value="HAD_sf"/>
</dbReference>
<dbReference type="SUPFAM" id="SSF56784">
    <property type="entry name" value="HAD-like"/>
    <property type="match status" value="1"/>
</dbReference>
<dbReference type="EMBL" id="QQBC01000020">
    <property type="protein sequence ID" value="RDI59022.1"/>
    <property type="molecule type" value="Genomic_DNA"/>
</dbReference>
<evidence type="ECO:0000313" key="1">
    <source>
        <dbReference type="EMBL" id="RDI59022.1"/>
    </source>
</evidence>
<dbReference type="SFLD" id="SFLDG01129">
    <property type="entry name" value="C1.5:_HAD__Beta-PGM__Phosphata"/>
    <property type="match status" value="1"/>
</dbReference>
<organism evidence="1 2">
    <name type="scientific">Nocardia pseudobrasiliensis</name>
    <dbReference type="NCBI Taxonomy" id="45979"/>
    <lineage>
        <taxon>Bacteria</taxon>
        <taxon>Bacillati</taxon>
        <taxon>Actinomycetota</taxon>
        <taxon>Actinomycetes</taxon>
        <taxon>Mycobacteriales</taxon>
        <taxon>Nocardiaceae</taxon>
        <taxon>Nocardia</taxon>
    </lineage>
</organism>
<protein>
    <submittedName>
        <fullName evidence="1">Phosphoglycolate phosphatase-like HAD superfamily hydrolase</fullName>
    </submittedName>
</protein>
<dbReference type="SFLD" id="SFLDS00003">
    <property type="entry name" value="Haloacid_Dehalogenase"/>
    <property type="match status" value="1"/>
</dbReference>
<dbReference type="Pfam" id="PF13419">
    <property type="entry name" value="HAD_2"/>
    <property type="match status" value="1"/>
</dbReference>
<sequence length="232" mass="24618">MPFEQSDAVLVLWDIDHTLIETRGVGRAAYAAAFEQVTGHRLEQMPHITGRTEPDIYAATAKLHNIDPPSFSIFAEALSAAYLARQDELFHRGRTLPGAEEALSLIAGTPTIRQSVLTGNTRAVARTKLEVFGLDAYLDLEVGAYGDDDGNRPALVPIAQSRATKSYGAAFDHHNTVLIGDSPADVETARKGGARVIAVAAGGTPASALADADVVLDDLTDTDALTKAIRAQ</sequence>
<evidence type="ECO:0000313" key="2">
    <source>
        <dbReference type="Proteomes" id="UP000254869"/>
    </source>
</evidence>
<dbReference type="STRING" id="1210086.GCA_001613105_07741"/>
<dbReference type="InterPro" id="IPR036412">
    <property type="entry name" value="HAD-like_sf"/>
</dbReference>
<dbReference type="AlphaFoldDB" id="A0A370HKC7"/>
<dbReference type="Gene3D" id="1.10.150.240">
    <property type="entry name" value="Putative phosphatase, domain 2"/>
    <property type="match status" value="1"/>
</dbReference>
<keyword evidence="2" id="KW-1185">Reference proteome</keyword>
<accession>A0A370HKC7</accession>
<dbReference type="GO" id="GO:0008967">
    <property type="term" value="F:phosphoglycolate phosphatase activity"/>
    <property type="evidence" value="ECO:0007669"/>
    <property type="project" value="TreeGrafter"/>
</dbReference>
<dbReference type="RefSeq" id="WP_068009014.1">
    <property type="nucleotide sequence ID" value="NZ_QQBC01000020.1"/>
</dbReference>
<keyword evidence="1" id="KW-0378">Hydrolase</keyword>